<dbReference type="EC" id="3.6.1.66" evidence="8"/>
<keyword evidence="7 8" id="KW-0546">Nucleotide metabolism</keyword>
<comment type="catalytic activity">
    <reaction evidence="8">
        <text>ITP + H2O = IMP + diphosphate + H(+)</text>
        <dbReference type="Rhea" id="RHEA:29399"/>
        <dbReference type="ChEBI" id="CHEBI:15377"/>
        <dbReference type="ChEBI" id="CHEBI:15378"/>
        <dbReference type="ChEBI" id="CHEBI:33019"/>
        <dbReference type="ChEBI" id="CHEBI:58053"/>
        <dbReference type="ChEBI" id="CHEBI:61402"/>
        <dbReference type="EC" id="3.6.1.66"/>
    </reaction>
</comment>
<dbReference type="GO" id="GO:0009117">
    <property type="term" value="P:nucleotide metabolic process"/>
    <property type="evidence" value="ECO:0007669"/>
    <property type="project" value="UniProtKB-KW"/>
</dbReference>
<protein>
    <recommendedName>
        <fullName evidence="8">Inosine triphosphate pyrophosphatase</fullName>
        <shortName evidence="8">ITPase</shortName>
        <shortName evidence="8">Inosine triphosphatase</shortName>
        <ecNumber evidence="8">3.6.1.66</ecNumber>
    </recommendedName>
    <alternativeName>
        <fullName evidence="8">Non-canonical purine NTP pyrophosphatase</fullName>
    </alternativeName>
    <alternativeName>
        <fullName evidence="8">Non-standard purine NTP pyrophosphatase</fullName>
    </alternativeName>
    <alternativeName>
        <fullName evidence="8">Nucleoside-triphosphate diphosphatase</fullName>
    </alternativeName>
    <alternativeName>
        <fullName evidence="8">Nucleoside-triphosphate pyrophosphatase</fullName>
        <shortName evidence="8">NTPase</shortName>
    </alternativeName>
    <alternativeName>
        <fullName evidence="8">XTP/dITP diphosphatase</fullName>
    </alternativeName>
</protein>
<keyword evidence="6 8" id="KW-0460">Magnesium</keyword>
<feature type="binding site" evidence="8">
    <location>
        <position position="42"/>
    </location>
    <ligand>
        <name>Mg(2+)</name>
        <dbReference type="ChEBI" id="CHEBI:18420"/>
    </ligand>
</feature>
<comment type="cofactor">
    <cofactor evidence="8">
        <name>Mg(2+)</name>
        <dbReference type="ChEBI" id="CHEBI:18420"/>
    </cofactor>
    <cofactor evidence="8">
        <name>Mn(2+)</name>
        <dbReference type="ChEBI" id="CHEBI:29035"/>
    </cofactor>
    <text evidence="8">Binds 1 divalent metal cation per subunit; can use either Mg(2+) or Mn(2+).</text>
</comment>
<keyword evidence="4 8" id="KW-0547">Nucleotide-binding</keyword>
<feature type="binding site" evidence="8">
    <location>
        <begin position="83"/>
        <end position="84"/>
    </location>
    <ligand>
        <name>ITP</name>
        <dbReference type="ChEBI" id="CHEBI:61402"/>
    </ligand>
</feature>
<comment type="subunit">
    <text evidence="8">Homodimer.</text>
</comment>
<proteinExistence type="inferred from homology"/>
<dbReference type="InterPro" id="IPR029001">
    <property type="entry name" value="ITPase-like_fam"/>
</dbReference>
<dbReference type="InterPro" id="IPR027502">
    <property type="entry name" value="ITPase"/>
</dbReference>
<comment type="catalytic activity">
    <reaction evidence="8">
        <text>dITP + H2O = dIMP + diphosphate + H(+)</text>
        <dbReference type="Rhea" id="RHEA:28342"/>
        <dbReference type="ChEBI" id="CHEBI:15377"/>
        <dbReference type="ChEBI" id="CHEBI:15378"/>
        <dbReference type="ChEBI" id="CHEBI:33019"/>
        <dbReference type="ChEBI" id="CHEBI:61194"/>
        <dbReference type="ChEBI" id="CHEBI:61382"/>
        <dbReference type="EC" id="3.6.1.66"/>
    </reaction>
</comment>
<keyword evidence="2 8" id="KW-0963">Cytoplasm</keyword>
<evidence type="ECO:0000256" key="5">
    <source>
        <dbReference type="ARBA" id="ARBA00022801"/>
    </source>
</evidence>
<dbReference type="InterPro" id="IPR002637">
    <property type="entry name" value="RdgB/HAM1"/>
</dbReference>
<dbReference type="AlphaFoldDB" id="A0A836FZX6"/>
<evidence type="ECO:0000256" key="2">
    <source>
        <dbReference type="ARBA" id="ARBA00022490"/>
    </source>
</evidence>
<dbReference type="GO" id="GO:0036222">
    <property type="term" value="F:XTP diphosphatase activity"/>
    <property type="evidence" value="ECO:0007669"/>
    <property type="project" value="UniProtKB-UniRule"/>
</dbReference>
<reference evidence="10" key="2">
    <citation type="journal article" date="2021" name="Sci. Data">
        <title>Chromosome-scale genome sequencing, assembly and annotation of six genomes from subfamily Leishmaniinae.</title>
        <authorList>
            <person name="Almutairi H."/>
            <person name="Urbaniak M.D."/>
            <person name="Bates M.D."/>
            <person name="Jariyapan N."/>
            <person name="Kwakye-Nuako G."/>
            <person name="Thomaz Soccol V."/>
            <person name="Al-Salem W.S."/>
            <person name="Dillon R.J."/>
            <person name="Bates P.A."/>
            <person name="Gatherer D."/>
        </authorList>
    </citation>
    <scope>NUCLEOTIDE SEQUENCE [LARGE SCALE GENOMIC DNA]</scope>
</reference>
<organism evidence="9 10">
    <name type="scientific">Leishmania orientalis</name>
    <dbReference type="NCBI Taxonomy" id="2249476"/>
    <lineage>
        <taxon>Eukaryota</taxon>
        <taxon>Discoba</taxon>
        <taxon>Euglenozoa</taxon>
        <taxon>Kinetoplastea</taxon>
        <taxon>Metakinetoplastina</taxon>
        <taxon>Trypanosomatida</taxon>
        <taxon>Trypanosomatidae</taxon>
        <taxon>Leishmaniinae</taxon>
        <taxon>Leishmania</taxon>
    </lineage>
</organism>
<keyword evidence="10" id="KW-1185">Reference proteome</keyword>
<dbReference type="CDD" id="cd00515">
    <property type="entry name" value="HAM1"/>
    <property type="match status" value="1"/>
</dbReference>
<comment type="catalytic activity">
    <reaction evidence="8">
        <text>XTP + H2O = XMP + diphosphate + H(+)</text>
        <dbReference type="Rhea" id="RHEA:28610"/>
        <dbReference type="ChEBI" id="CHEBI:15377"/>
        <dbReference type="ChEBI" id="CHEBI:15378"/>
        <dbReference type="ChEBI" id="CHEBI:33019"/>
        <dbReference type="ChEBI" id="CHEBI:57464"/>
        <dbReference type="ChEBI" id="CHEBI:61314"/>
        <dbReference type="EC" id="3.6.1.66"/>
    </reaction>
</comment>
<dbReference type="GO" id="GO:0000166">
    <property type="term" value="F:nucleotide binding"/>
    <property type="evidence" value="ECO:0007669"/>
    <property type="project" value="UniProtKB-KW"/>
</dbReference>
<dbReference type="GO" id="GO:0036220">
    <property type="term" value="F:ITP diphosphatase activity"/>
    <property type="evidence" value="ECO:0007669"/>
    <property type="project" value="UniProtKB-UniRule"/>
</dbReference>
<evidence type="ECO:0000256" key="6">
    <source>
        <dbReference type="ARBA" id="ARBA00022842"/>
    </source>
</evidence>
<sequence length="245" mass="26248">MSCSPVEKIHFVSGNKGKLAEVQRYLTRVHVIVEAVKIDLPEPQNSSVEKISWEKAVEAYRVVNQIPLGAPLRHGGAPVLVDDTSLELDALGGLPGPYIKWFVDRVGVEGLLKMVKGFATPGEENSTAAAPVHRRASAVCILSFCHGVDETTGHPLVEQFRGVCRGALPDSPRGNLGFGWDSVFAVEAQEPAYAKTFSEMSDDEKNALSHRAKALEKLVAYLEACAAVPRSGASGAATNTQDEPS</sequence>
<dbReference type="GO" id="GO:0009204">
    <property type="term" value="P:deoxyribonucleoside triphosphate catabolic process"/>
    <property type="evidence" value="ECO:0007669"/>
    <property type="project" value="UniProtKB-UniRule"/>
</dbReference>
<keyword evidence="8" id="KW-0464">Manganese</keyword>
<evidence type="ECO:0000313" key="10">
    <source>
        <dbReference type="Proteomes" id="UP000674143"/>
    </source>
</evidence>
<dbReference type="Proteomes" id="UP000674143">
    <property type="component" value="Unassembled WGS sequence"/>
</dbReference>
<comment type="caution">
    <text evidence="8">Lacks conserved residue(s) required for the propagation of feature annotation.</text>
</comment>
<dbReference type="RefSeq" id="XP_067058677.1">
    <property type="nucleotide sequence ID" value="XM_067202576.1"/>
</dbReference>
<feature type="binding site" evidence="8">
    <location>
        <position position="205"/>
    </location>
    <ligand>
        <name>ITP</name>
        <dbReference type="ChEBI" id="CHEBI:61402"/>
    </ligand>
</feature>
<comment type="similarity">
    <text evidence="1 8">Belongs to the HAM1 NTPase family.</text>
</comment>
<feature type="binding site" evidence="8">
    <location>
        <position position="55"/>
    </location>
    <ligand>
        <name>ITP</name>
        <dbReference type="ChEBI" id="CHEBI:61402"/>
    </ligand>
</feature>
<dbReference type="PANTHER" id="PTHR11067:SF9">
    <property type="entry name" value="INOSINE TRIPHOSPHATE PYROPHOSPHATASE"/>
    <property type="match status" value="1"/>
</dbReference>
<dbReference type="EMBL" id="JAFHLR010000036">
    <property type="protein sequence ID" value="KAG5465046.1"/>
    <property type="molecule type" value="Genomic_DNA"/>
</dbReference>
<evidence type="ECO:0000313" key="9">
    <source>
        <dbReference type="EMBL" id="KAG5465046.1"/>
    </source>
</evidence>
<dbReference type="KEGG" id="loi:92356510"/>
<gene>
    <name evidence="9" type="ORF">LSCM4_00498</name>
</gene>
<evidence type="ECO:0000256" key="7">
    <source>
        <dbReference type="ARBA" id="ARBA00023080"/>
    </source>
</evidence>
<feature type="binding site" evidence="8">
    <location>
        <begin position="178"/>
        <end position="181"/>
    </location>
    <ligand>
        <name>ITP</name>
        <dbReference type="ChEBI" id="CHEBI:61402"/>
    </ligand>
</feature>
<dbReference type="FunFam" id="3.90.950.10:FF:000022">
    <property type="entry name" value="Inosine triphosphate pyrophosphatase"/>
    <property type="match status" value="1"/>
</dbReference>
<dbReference type="GO" id="GO:0005737">
    <property type="term" value="C:cytoplasm"/>
    <property type="evidence" value="ECO:0007669"/>
    <property type="project" value="UniProtKB-SubCell"/>
</dbReference>
<dbReference type="Gene3D" id="3.90.950.10">
    <property type="match status" value="1"/>
</dbReference>
<dbReference type="SMR" id="A0A836FZX6"/>
<keyword evidence="5 8" id="KW-0378">Hydrolase</keyword>
<evidence type="ECO:0000256" key="8">
    <source>
        <dbReference type="HAMAP-Rule" id="MF_03148"/>
    </source>
</evidence>
<evidence type="ECO:0000256" key="4">
    <source>
        <dbReference type="ARBA" id="ARBA00022741"/>
    </source>
</evidence>
<comment type="subcellular location">
    <subcellularLocation>
        <location evidence="8">Cytoplasm</location>
    </subcellularLocation>
</comment>
<keyword evidence="3 8" id="KW-0479">Metal-binding</keyword>
<dbReference type="GO" id="GO:0035870">
    <property type="term" value="F:dITP diphosphatase activity"/>
    <property type="evidence" value="ECO:0007669"/>
    <property type="project" value="UniProtKB-UniRule"/>
</dbReference>
<dbReference type="GO" id="GO:0046872">
    <property type="term" value="F:metal ion binding"/>
    <property type="evidence" value="ECO:0007669"/>
    <property type="project" value="UniProtKB-KW"/>
</dbReference>
<comment type="caution">
    <text evidence="9">The sequence shown here is derived from an EMBL/GenBank/DDBJ whole genome shotgun (WGS) entry which is preliminary data.</text>
</comment>
<comment type="function">
    <text evidence="8">Pyrophosphatase that hydrolyzes non-canonical purine nucleotides such as inosine triphosphate (ITP), deoxyinosine triphosphate (dITP) or xanthosine 5'-triphosphate (XTP) to their respective monophosphate derivatives. The enzyme does not distinguish between the deoxy- and ribose forms. Probably excludes non-canonical purines from RNA and DNA precursor pools, thus preventing their incorporation into RNA and DNA and avoiding chromosomal lesions.</text>
</comment>
<evidence type="ECO:0000256" key="3">
    <source>
        <dbReference type="ARBA" id="ARBA00022723"/>
    </source>
</evidence>
<dbReference type="PANTHER" id="PTHR11067">
    <property type="entry name" value="INOSINE TRIPHOSPHATE PYROPHOSPHATASE/HAM1 PROTEIN"/>
    <property type="match status" value="1"/>
</dbReference>
<dbReference type="SUPFAM" id="SSF52972">
    <property type="entry name" value="ITPase-like"/>
    <property type="match status" value="1"/>
</dbReference>
<accession>A0A836FZX6</accession>
<dbReference type="GeneID" id="92356510"/>
<dbReference type="Pfam" id="PF01725">
    <property type="entry name" value="Ham1p_like"/>
    <property type="match status" value="1"/>
</dbReference>
<dbReference type="HAMAP" id="MF_03148">
    <property type="entry name" value="HAM1_NTPase"/>
    <property type="match status" value="1"/>
</dbReference>
<reference evidence="10" key="1">
    <citation type="journal article" date="2021" name="Microbiol. Resour. Announc.">
        <title>LGAAP: Leishmaniinae Genome Assembly and Annotation Pipeline.</title>
        <authorList>
            <person name="Almutairi H."/>
            <person name="Urbaniak M.D."/>
            <person name="Bates M.D."/>
            <person name="Jariyapan N."/>
            <person name="Kwakye-Nuako G."/>
            <person name="Thomaz-Soccol V."/>
            <person name="Al-Salem W.S."/>
            <person name="Dillon R.J."/>
            <person name="Bates P.A."/>
            <person name="Gatherer D."/>
        </authorList>
    </citation>
    <scope>NUCLEOTIDE SEQUENCE [LARGE SCALE GENOMIC DNA]</scope>
</reference>
<feature type="binding site" evidence="8">
    <location>
        <position position="83"/>
    </location>
    <ligand>
        <name>Mg(2+)</name>
        <dbReference type="ChEBI" id="CHEBI:18420"/>
    </ligand>
</feature>
<feature type="binding site" evidence="8">
    <location>
        <begin position="210"/>
        <end position="211"/>
    </location>
    <ligand>
        <name>ITP</name>
        <dbReference type="ChEBI" id="CHEBI:61402"/>
    </ligand>
</feature>
<name>A0A836FZX6_9TRYP</name>
<evidence type="ECO:0000256" key="1">
    <source>
        <dbReference type="ARBA" id="ARBA00008023"/>
    </source>
</evidence>